<reference evidence="2" key="1">
    <citation type="journal article" date="2015" name="Nature">
        <title>Complex archaea that bridge the gap between prokaryotes and eukaryotes.</title>
        <authorList>
            <person name="Spang A."/>
            <person name="Saw J.H."/>
            <person name="Jorgensen S.L."/>
            <person name="Zaremba-Niedzwiedzka K."/>
            <person name="Martijn J."/>
            <person name="Lind A.E."/>
            <person name="van Eijk R."/>
            <person name="Schleper C."/>
            <person name="Guy L."/>
            <person name="Ettema T.J."/>
        </authorList>
    </citation>
    <scope>NUCLEOTIDE SEQUENCE</scope>
</reference>
<gene>
    <name evidence="2" type="ORF">LCGC14_1116980</name>
</gene>
<accession>A0A0F9PN78</accession>
<keyword evidence="1" id="KW-0175">Coiled coil</keyword>
<dbReference type="EMBL" id="LAZR01005140">
    <property type="protein sequence ID" value="KKN02526.1"/>
    <property type="molecule type" value="Genomic_DNA"/>
</dbReference>
<organism evidence="2">
    <name type="scientific">marine sediment metagenome</name>
    <dbReference type="NCBI Taxonomy" id="412755"/>
    <lineage>
        <taxon>unclassified sequences</taxon>
        <taxon>metagenomes</taxon>
        <taxon>ecological metagenomes</taxon>
    </lineage>
</organism>
<feature type="coiled-coil region" evidence="1">
    <location>
        <begin position="29"/>
        <end position="59"/>
    </location>
</feature>
<proteinExistence type="predicted"/>
<evidence type="ECO:0000256" key="1">
    <source>
        <dbReference type="SAM" id="Coils"/>
    </source>
</evidence>
<evidence type="ECO:0000313" key="2">
    <source>
        <dbReference type="EMBL" id="KKN02526.1"/>
    </source>
</evidence>
<name>A0A0F9PN78_9ZZZZ</name>
<protein>
    <submittedName>
        <fullName evidence="2">Uncharacterized protein</fullName>
    </submittedName>
</protein>
<sequence>MEIEGIEIEKAPVFSSEEERTEFIDGNRERRIILEIAETEAALEKLENLSKSINKKTEKVTDFYRTLEDKLREFEIGYPFILKNEQGGNKDVGYQLSYHEGADGSLYFWRLGYSKLSTNWYIVAHLYRVEKADPKRVEGPAVNHVWLEDSTVRLTHASRDVRIAAAHYIGDFVRKFLSQVEYNENTIDCALKRIEKLELIMG</sequence>
<dbReference type="AlphaFoldDB" id="A0A0F9PN78"/>
<comment type="caution">
    <text evidence="2">The sequence shown here is derived from an EMBL/GenBank/DDBJ whole genome shotgun (WGS) entry which is preliminary data.</text>
</comment>